<dbReference type="InterPro" id="IPR029016">
    <property type="entry name" value="GAF-like_dom_sf"/>
</dbReference>
<dbReference type="Gene3D" id="1.10.10.10">
    <property type="entry name" value="Winged helix-like DNA-binding domain superfamily/Winged helix DNA-binding domain"/>
    <property type="match status" value="1"/>
</dbReference>
<dbReference type="EMBL" id="JACCAU010000001">
    <property type="protein sequence ID" value="NYH18924.1"/>
    <property type="molecule type" value="Genomic_DNA"/>
</dbReference>
<dbReference type="InterPro" id="IPR036388">
    <property type="entry name" value="WH-like_DNA-bd_sf"/>
</dbReference>
<dbReference type="GO" id="GO:0045892">
    <property type="term" value="P:negative regulation of DNA-templated transcription"/>
    <property type="evidence" value="ECO:0007669"/>
    <property type="project" value="TreeGrafter"/>
</dbReference>
<dbReference type="SUPFAM" id="SSF55781">
    <property type="entry name" value="GAF domain-like"/>
    <property type="match status" value="1"/>
</dbReference>
<evidence type="ECO:0000313" key="4">
    <source>
        <dbReference type="EMBL" id="NYH18924.1"/>
    </source>
</evidence>
<accession>A0A7Y9WDM4</accession>
<evidence type="ECO:0000313" key="5">
    <source>
        <dbReference type="Proteomes" id="UP000572540"/>
    </source>
</evidence>
<dbReference type="InterPro" id="IPR050707">
    <property type="entry name" value="HTH_MetabolicPath_Reg"/>
</dbReference>
<dbReference type="Gene3D" id="3.30.450.40">
    <property type="match status" value="1"/>
</dbReference>
<dbReference type="GO" id="GO:0003677">
    <property type="term" value="F:DNA binding"/>
    <property type="evidence" value="ECO:0007669"/>
    <property type="project" value="InterPro"/>
</dbReference>
<comment type="caution">
    <text evidence="4">The sequence shown here is derived from an EMBL/GenBank/DDBJ whole genome shotgun (WGS) entry which is preliminary data.</text>
</comment>
<dbReference type="InterPro" id="IPR036390">
    <property type="entry name" value="WH_DNA-bd_sf"/>
</dbReference>
<reference evidence="4 5" key="1">
    <citation type="submission" date="2020-07" db="EMBL/GenBank/DDBJ databases">
        <title>Exploring microbial biodiversity for novel pathways involved in the catabolism of aromatic compounds derived from lignin.</title>
        <authorList>
            <person name="Elkins J."/>
        </authorList>
    </citation>
    <scope>NUCLEOTIDE SEQUENCE [LARGE SCALE GENOMIC DNA]</scope>
    <source>
        <strain evidence="4 5">H2C3B</strain>
    </source>
</reference>
<evidence type="ECO:0000256" key="2">
    <source>
        <dbReference type="ARBA" id="ARBA00023163"/>
    </source>
</evidence>
<dbReference type="Pfam" id="PF09339">
    <property type="entry name" value="HTH_IclR"/>
    <property type="match status" value="1"/>
</dbReference>
<dbReference type="PROSITE" id="PS51077">
    <property type="entry name" value="HTH_ICLR"/>
    <property type="match status" value="1"/>
</dbReference>
<organism evidence="4 5">
    <name type="scientific">Paraburkholderia bryophila</name>
    <dbReference type="NCBI Taxonomy" id="420952"/>
    <lineage>
        <taxon>Bacteria</taxon>
        <taxon>Pseudomonadati</taxon>
        <taxon>Pseudomonadota</taxon>
        <taxon>Betaproteobacteria</taxon>
        <taxon>Burkholderiales</taxon>
        <taxon>Burkholderiaceae</taxon>
        <taxon>Paraburkholderia</taxon>
    </lineage>
</organism>
<dbReference type="PANTHER" id="PTHR30136">
    <property type="entry name" value="HELIX-TURN-HELIX TRANSCRIPTIONAL REGULATOR, ICLR FAMILY"/>
    <property type="match status" value="1"/>
</dbReference>
<keyword evidence="2" id="KW-0804">Transcription</keyword>
<dbReference type="SUPFAM" id="SSF46785">
    <property type="entry name" value="Winged helix' DNA-binding domain"/>
    <property type="match status" value="1"/>
</dbReference>
<dbReference type="AlphaFoldDB" id="A0A7Y9WDM4"/>
<proteinExistence type="predicted"/>
<dbReference type="SMART" id="SM00346">
    <property type="entry name" value="HTH_ICLR"/>
    <property type="match status" value="1"/>
</dbReference>
<feature type="domain" description="HTH iclR-type" evidence="3">
    <location>
        <begin position="30"/>
        <end position="91"/>
    </location>
</feature>
<gene>
    <name evidence="4" type="ORF">GGD41_006152</name>
</gene>
<dbReference type="Proteomes" id="UP000572540">
    <property type="component" value="Unassembled WGS sequence"/>
</dbReference>
<evidence type="ECO:0000256" key="1">
    <source>
        <dbReference type="ARBA" id="ARBA00023015"/>
    </source>
</evidence>
<name>A0A7Y9WDM4_9BURK</name>
<dbReference type="RefSeq" id="WP_373565758.1">
    <property type="nucleotide sequence ID" value="NZ_JACCAU010000001.1"/>
</dbReference>
<keyword evidence="1" id="KW-0805">Transcription regulation</keyword>
<dbReference type="InterPro" id="IPR005471">
    <property type="entry name" value="Tscrpt_reg_IclR_N"/>
</dbReference>
<dbReference type="GO" id="GO:0003700">
    <property type="term" value="F:DNA-binding transcription factor activity"/>
    <property type="evidence" value="ECO:0007669"/>
    <property type="project" value="TreeGrafter"/>
</dbReference>
<sequence>MVDEGELSLSGDAVVDAGDGQPGASVSNLVPALVRGLRLMQAFSTARPKWAMSELVAYLDAPRSTVGRLVRSLASLGFLVEDEAGRLSPGPAVLGIGASFLDGASVVRVAAPVLRELANRTLAAAQWLALDGVQAVVIAQALPDDPGGACAATRVGARFAIGGTGFCGGQFGDVARGMRSACGVDAAVWTYGEAIVGGAHAEAAALPLMAVPILRDGRVRYALSVGVQADWDAASMVERAKLSLEESAQRMVRALSDVGEGR</sequence>
<protein>
    <recommendedName>
        <fullName evidence="3">HTH iclR-type domain-containing protein</fullName>
    </recommendedName>
</protein>
<evidence type="ECO:0000259" key="3">
    <source>
        <dbReference type="PROSITE" id="PS51077"/>
    </source>
</evidence>
<dbReference type="PANTHER" id="PTHR30136:SF35">
    <property type="entry name" value="HTH-TYPE TRANSCRIPTIONAL REGULATOR RV1719"/>
    <property type="match status" value="1"/>
</dbReference>